<dbReference type="EMBL" id="DTGT01000106">
    <property type="protein sequence ID" value="HGH60291.1"/>
    <property type="molecule type" value="Genomic_DNA"/>
</dbReference>
<feature type="transmembrane region" description="Helical" evidence="1">
    <location>
        <begin position="117"/>
        <end position="137"/>
    </location>
</feature>
<comment type="caution">
    <text evidence="2">The sequence shown here is derived from an EMBL/GenBank/DDBJ whole genome shotgun (WGS) entry which is preliminary data.</text>
</comment>
<evidence type="ECO:0000256" key="1">
    <source>
        <dbReference type="SAM" id="Phobius"/>
    </source>
</evidence>
<protein>
    <submittedName>
        <fullName evidence="2">DUF1634 domain-containing protein</fullName>
    </submittedName>
</protein>
<keyword evidence="1" id="KW-1133">Transmembrane helix</keyword>
<name>A0A7C4ESQ7_9BACT</name>
<proteinExistence type="predicted"/>
<accession>A0A7C4ESQ7</accession>
<dbReference type="AlphaFoldDB" id="A0A7C4ESQ7"/>
<keyword evidence="1" id="KW-0812">Transmembrane</keyword>
<keyword evidence="1" id="KW-0472">Membrane</keyword>
<feature type="transmembrane region" description="Helical" evidence="1">
    <location>
        <begin position="86"/>
        <end position="111"/>
    </location>
</feature>
<reference evidence="2" key="1">
    <citation type="journal article" date="2020" name="mSystems">
        <title>Genome- and Community-Level Interaction Insights into Carbon Utilization and Element Cycling Functions of Hydrothermarchaeota in Hydrothermal Sediment.</title>
        <authorList>
            <person name="Zhou Z."/>
            <person name="Liu Y."/>
            <person name="Xu W."/>
            <person name="Pan J."/>
            <person name="Luo Z.H."/>
            <person name="Li M."/>
        </authorList>
    </citation>
    <scope>NUCLEOTIDE SEQUENCE [LARGE SCALE GENOMIC DNA]</scope>
    <source>
        <strain evidence="2">SpSt-769</strain>
    </source>
</reference>
<gene>
    <name evidence="2" type="ORF">ENV54_03215</name>
</gene>
<feature type="transmembrane region" description="Helical" evidence="1">
    <location>
        <begin position="26"/>
        <end position="45"/>
    </location>
</feature>
<evidence type="ECO:0000313" key="2">
    <source>
        <dbReference type="EMBL" id="HGH60291.1"/>
    </source>
</evidence>
<organism evidence="2">
    <name type="scientific">Desulfomonile tiedjei</name>
    <dbReference type="NCBI Taxonomy" id="2358"/>
    <lineage>
        <taxon>Bacteria</taxon>
        <taxon>Pseudomonadati</taxon>
        <taxon>Thermodesulfobacteriota</taxon>
        <taxon>Desulfomonilia</taxon>
        <taxon>Desulfomonilales</taxon>
        <taxon>Desulfomonilaceae</taxon>
        <taxon>Desulfomonile</taxon>
    </lineage>
</organism>
<sequence>MMNDTEASLNARPEQVVYANILEKGMLFGLILVVVTYILYVLGVIKPFVSMDMIVASWTLNVHDYLHKLHIEPGWAWLFMLGYGDFLNFVGIALLAGVTVVCFLAVIPVLLKQGDRLYALLAFLEVAILSLAASGLLGTGGH</sequence>